<evidence type="ECO:0000313" key="3">
    <source>
        <dbReference type="Proteomes" id="UP000095552"/>
    </source>
</evidence>
<evidence type="ECO:0000256" key="1">
    <source>
        <dbReference type="SAM" id="SignalP"/>
    </source>
</evidence>
<comment type="caution">
    <text evidence="2">The sequence shown here is derived from an EMBL/GenBank/DDBJ whole genome shotgun (WGS) entry which is preliminary data.</text>
</comment>
<gene>
    <name evidence="2" type="ORF">BFP71_04105</name>
</gene>
<accession>A0A1E5T680</accession>
<dbReference type="OrthoDB" id="9782650at2"/>
<feature type="chain" id="PRO_5009186029" description="Transporter" evidence="1">
    <location>
        <begin position="21"/>
        <end position="283"/>
    </location>
</feature>
<keyword evidence="1" id="KW-0732">Signal</keyword>
<proteinExistence type="predicted"/>
<evidence type="ECO:0008006" key="4">
    <source>
        <dbReference type="Google" id="ProtNLM"/>
    </source>
</evidence>
<sequence>MRKIYIAIVMVLMMSGNALFAGGGWPIPKGKGYLKLSQYVIRSNSYFTPSGDIVDISTASIYISSIYGEYGLTDRLGVTAYMPFFSRATLNEQVSTNGTLLAEGDAVNSLGDFDLAVKYGLIVNKPIVVSATLTFGLPLGNDAGGETQVLQTGDGEFNVMLGIEASRSFGQGKGYINTLAAYNDRSENFSDELRIGAEIGYRFAPKVSGALKILSVNSLQNGSDLETPANGIFSNNIEYLAITPEVNYFVKDDFGISGAIGFAASGKRVLASPSFSIGLFKSF</sequence>
<evidence type="ECO:0000313" key="2">
    <source>
        <dbReference type="EMBL" id="OEK06848.1"/>
    </source>
</evidence>
<dbReference type="AlphaFoldDB" id="A0A1E5T680"/>
<dbReference type="Proteomes" id="UP000095552">
    <property type="component" value="Unassembled WGS sequence"/>
</dbReference>
<name>A0A1E5T680_9BACT</name>
<reference evidence="2 3" key="1">
    <citation type="submission" date="2016-08" db="EMBL/GenBank/DDBJ databases">
        <title>Draft genome of Fabibacter sp. strain SK-8.</title>
        <authorList>
            <person name="Wong S.-K."/>
            <person name="Hamasaki K."/>
            <person name="Yoshizawa S."/>
        </authorList>
    </citation>
    <scope>NUCLEOTIDE SEQUENCE [LARGE SCALE GENOMIC DNA]</scope>
    <source>
        <strain evidence="2 3">SK-8</strain>
    </source>
</reference>
<protein>
    <recommendedName>
        <fullName evidence="4">Transporter</fullName>
    </recommendedName>
</protein>
<dbReference type="EMBL" id="MDGQ01000003">
    <property type="protein sequence ID" value="OEK06848.1"/>
    <property type="molecule type" value="Genomic_DNA"/>
</dbReference>
<dbReference type="RefSeq" id="WP_069834160.1">
    <property type="nucleotide sequence ID" value="NZ_MDGQ01000003.1"/>
</dbReference>
<keyword evidence="3" id="KW-1185">Reference proteome</keyword>
<feature type="signal peptide" evidence="1">
    <location>
        <begin position="1"/>
        <end position="20"/>
    </location>
</feature>
<organism evidence="2 3">
    <name type="scientific">Roseivirga misakiensis</name>
    <dbReference type="NCBI Taxonomy" id="1563681"/>
    <lineage>
        <taxon>Bacteria</taxon>
        <taxon>Pseudomonadati</taxon>
        <taxon>Bacteroidota</taxon>
        <taxon>Cytophagia</taxon>
        <taxon>Cytophagales</taxon>
        <taxon>Roseivirgaceae</taxon>
        <taxon>Roseivirga</taxon>
    </lineage>
</organism>